<dbReference type="Pfam" id="PF09404">
    <property type="entry name" value="C12orf66_like"/>
    <property type="match status" value="1"/>
</dbReference>
<dbReference type="PANTHER" id="PTHR31581">
    <property type="entry name" value="KICSTOR COMPLEX PROTEIN C12ORF66"/>
    <property type="match status" value="1"/>
</dbReference>
<dbReference type="SUPFAM" id="SSF158548">
    <property type="entry name" value="FLJ32549 domain-like"/>
    <property type="match status" value="1"/>
</dbReference>
<dbReference type="PANTHER" id="PTHR31581:SF1">
    <property type="entry name" value="KICSTOR SUBUNIT 2"/>
    <property type="match status" value="1"/>
</dbReference>
<dbReference type="GO" id="GO:1904262">
    <property type="term" value="P:negative regulation of TORC1 signaling"/>
    <property type="evidence" value="ECO:0007669"/>
    <property type="project" value="TreeGrafter"/>
</dbReference>
<dbReference type="OrthoDB" id="18134at2759"/>
<proteinExistence type="predicted"/>
<organism evidence="1 2">
    <name type="scientific">Aphidius gifuensis</name>
    <name type="common">Parasitoid wasp</name>
    <dbReference type="NCBI Taxonomy" id="684658"/>
    <lineage>
        <taxon>Eukaryota</taxon>
        <taxon>Metazoa</taxon>
        <taxon>Ecdysozoa</taxon>
        <taxon>Arthropoda</taxon>
        <taxon>Hexapoda</taxon>
        <taxon>Insecta</taxon>
        <taxon>Pterygota</taxon>
        <taxon>Neoptera</taxon>
        <taxon>Endopterygota</taxon>
        <taxon>Hymenoptera</taxon>
        <taxon>Apocrita</taxon>
        <taxon>Ichneumonoidea</taxon>
        <taxon>Braconidae</taxon>
        <taxon>Aphidiinae</taxon>
        <taxon>Aphidius</taxon>
    </lineage>
</organism>
<gene>
    <name evidence="1" type="ORF">HCN44_002679</name>
</gene>
<sequence>MDHEDEFLNTFFTSVTQLCFDKAKEAVEKERESCRLTQMGPWGMLLMHLPQVVVAERSYADLGFLHTKNKGFLRKDNSLKTIYETLKSDLRRVEEMTRGTNTIGATVAEVSNQLCQLITARIQLIEFYEKMYNMSTTNKAMKYQELLNSIEGIVEVHALSCSHIGLTPIKAALTLELEILVQLTKAQVEVQNWKFLSALMALYGAQTRMSAWERTLQNKESWKLALYQWLVKLRCAILAKSSLYFHTTLSQQASPGEMRNLMSKQNIDYYHKIQTFQRKWDIFAIFIVFDARGADDFGHGYRHPDREVDTHEEFPIVVGCPSLLIQKPSPYWTIVRQSIKERYSELATMDKILHNKNAKNSFTFAMSNMDPKMTLVTAYESGKPKDSQVVTFMNDLCTQLKCNKIYENLKLSK</sequence>
<dbReference type="EMBL" id="JACMRX010000004">
    <property type="protein sequence ID" value="KAF7991117.1"/>
    <property type="molecule type" value="Genomic_DNA"/>
</dbReference>
<keyword evidence="2" id="KW-1185">Reference proteome</keyword>
<dbReference type="Proteomes" id="UP000639338">
    <property type="component" value="Unassembled WGS sequence"/>
</dbReference>
<protein>
    <submittedName>
        <fullName evidence="1">Uncharacterized protein</fullName>
    </submittedName>
</protein>
<dbReference type="InterPro" id="IPR018544">
    <property type="entry name" value="KICS_2"/>
</dbReference>
<dbReference type="SUPFAM" id="SSF160651">
    <property type="entry name" value="FLJ32549 C-terminal domain-like"/>
    <property type="match status" value="1"/>
</dbReference>
<reference evidence="1 2" key="1">
    <citation type="submission" date="2020-08" db="EMBL/GenBank/DDBJ databases">
        <title>Aphidius gifuensis genome sequencing and assembly.</title>
        <authorList>
            <person name="Du Z."/>
        </authorList>
    </citation>
    <scope>NUCLEOTIDE SEQUENCE [LARGE SCALE GENOMIC DNA]</scope>
    <source>
        <strain evidence="1">YNYX2018</strain>
        <tissue evidence="1">Adults</tissue>
    </source>
</reference>
<dbReference type="AlphaFoldDB" id="A0A834XT23"/>
<dbReference type="Gene3D" id="1.10.3450.30">
    <property type="match status" value="1"/>
</dbReference>
<evidence type="ECO:0000313" key="1">
    <source>
        <dbReference type="EMBL" id="KAF7991117.1"/>
    </source>
</evidence>
<accession>A0A834XT23</accession>
<name>A0A834XT23_APHGI</name>
<dbReference type="GO" id="GO:0042149">
    <property type="term" value="P:cellular response to glucose starvation"/>
    <property type="evidence" value="ECO:0007669"/>
    <property type="project" value="TreeGrafter"/>
</dbReference>
<dbReference type="InterPro" id="IPR038060">
    <property type="entry name" value="C12orf66-like_central_sf"/>
</dbReference>
<dbReference type="GO" id="GO:0034198">
    <property type="term" value="P:cellular response to amino acid starvation"/>
    <property type="evidence" value="ECO:0007669"/>
    <property type="project" value="TreeGrafter"/>
</dbReference>
<comment type="caution">
    <text evidence="1">The sequence shown here is derived from an EMBL/GenBank/DDBJ whole genome shotgun (WGS) entry which is preliminary data.</text>
</comment>
<dbReference type="GO" id="GO:0061462">
    <property type="term" value="P:protein localization to lysosome"/>
    <property type="evidence" value="ECO:0007669"/>
    <property type="project" value="TreeGrafter"/>
</dbReference>
<evidence type="ECO:0000313" key="2">
    <source>
        <dbReference type="Proteomes" id="UP000639338"/>
    </source>
</evidence>